<keyword evidence="6" id="KW-1185">Reference proteome</keyword>
<name>A0AAE1P4S2_9EUCA</name>
<accession>A0AAE1P4S2</accession>
<dbReference type="PANTHER" id="PTHR11360">
    <property type="entry name" value="MONOCARBOXYLATE TRANSPORTER"/>
    <property type="match status" value="1"/>
</dbReference>
<feature type="transmembrane region" description="Helical" evidence="3">
    <location>
        <begin position="295"/>
        <end position="316"/>
    </location>
</feature>
<feature type="transmembrane region" description="Helical" evidence="3">
    <location>
        <begin position="769"/>
        <end position="787"/>
    </location>
</feature>
<dbReference type="GO" id="GO:0008028">
    <property type="term" value="F:monocarboxylic acid transmembrane transporter activity"/>
    <property type="evidence" value="ECO:0007669"/>
    <property type="project" value="TreeGrafter"/>
</dbReference>
<feature type="region of interest" description="Disordered" evidence="2">
    <location>
        <begin position="476"/>
        <end position="504"/>
    </location>
</feature>
<proteinExistence type="predicted"/>
<dbReference type="AlphaFoldDB" id="A0AAE1P4S2"/>
<sequence>MCITCGGNERREEGKVGGMGEENELLVGLSSSVFSLDLSQLFDTNSDKKINYDSRSDEDEKRAGGGGREKERKEEPKIGRKRRRKGGRGGGTENREEEEEKRRRRRRRKRKEGGAGNGEEEEEEEKQKNEEVFSPSVTMMETTGRDDTDTAGLNDDNTTLPAKFVIGTSDEDFEEQAEYKEDIEPDHVVPPDGGWGWVVVAASFMCNVVVDGIIFSCGMLLPMFKEEFGVSNSEVSWVSSLLGGFYLIVGPFVSALANAYGFRTVCILGALISSAAFGISSFATSIYFLQFTFGIVGGIGFGFIYVPAVIATGFYFEKRRALATGIAVCGSGIGNFVFAPLNNFMLATVSWRWTLVLYAGITLSCAFFGLAFRPLKPNSTRVQEDELNPPGTPLLMRIKRARDEQMRQCASAISMASMNSKTPSKSNLEEAIYDADGKLNSNTVARTLLERHGGNAHKRYSFPGIVVTTPEAIQEETETPLIESKEEEKCSDDGGDNDKAGKVLDNNKNETLVKTSDQQNEEGQNGMVNMYSNCPRNKSAPVLAHHNLLSAEHLRRPSRTTLRTETTRPFYRDDIFYSGSMRRLSQYRSSESVEQYHQSVTNLPLKEIVEEEEGNGKCRCCPAAVTSILSRMFDFTILKSPTFIVLALAGFMSLMALFVPYMFLPGYAADIGIDKSSVATLVSTIGITNTIGRIACGWISDHPKVDALYVNNISLMIGGVATMLLPFITDQSLLLTYSVAFGASVAAFASLRSILLVELLGLEKLTNAFGLLLLFQGIAGIFGSPVAGAFVDLTNSYDVSFYLFGGIFALSGVMCFPLRCIKRWEDNRANNKKAGNCIEMGT</sequence>
<feature type="transmembrane region" description="Helical" evidence="3">
    <location>
        <begin position="799"/>
        <end position="818"/>
    </location>
</feature>
<evidence type="ECO:0000313" key="5">
    <source>
        <dbReference type="EMBL" id="KAK4300667.1"/>
    </source>
</evidence>
<feature type="compositionally biased region" description="Basic residues" evidence="2">
    <location>
        <begin position="102"/>
        <end position="111"/>
    </location>
</feature>
<feature type="transmembrane region" description="Helical" evidence="3">
    <location>
        <begin position="321"/>
        <end position="341"/>
    </location>
</feature>
<dbReference type="Gene3D" id="1.20.1250.20">
    <property type="entry name" value="MFS general substrate transporter like domains"/>
    <property type="match status" value="2"/>
</dbReference>
<dbReference type="SUPFAM" id="SSF103473">
    <property type="entry name" value="MFS general substrate transporter"/>
    <property type="match status" value="1"/>
</dbReference>
<keyword evidence="3" id="KW-1133">Transmembrane helix</keyword>
<dbReference type="PANTHER" id="PTHR11360:SF238">
    <property type="entry name" value="SD10469P"/>
    <property type="match status" value="1"/>
</dbReference>
<feature type="transmembrane region" description="Helical" evidence="3">
    <location>
        <begin position="708"/>
        <end position="728"/>
    </location>
</feature>
<feature type="transmembrane region" description="Helical" evidence="3">
    <location>
        <begin position="267"/>
        <end position="289"/>
    </location>
</feature>
<gene>
    <name evidence="5" type="ORF">Pmani_027143</name>
</gene>
<dbReference type="GO" id="GO:0016020">
    <property type="term" value="C:membrane"/>
    <property type="evidence" value="ECO:0007669"/>
    <property type="project" value="UniProtKB-SubCell"/>
</dbReference>
<feature type="transmembrane region" description="Helical" evidence="3">
    <location>
        <begin position="353"/>
        <end position="372"/>
    </location>
</feature>
<dbReference type="Proteomes" id="UP001292094">
    <property type="component" value="Unassembled WGS sequence"/>
</dbReference>
<feature type="compositionally biased region" description="Basic and acidic residues" evidence="2">
    <location>
        <begin position="483"/>
        <end position="504"/>
    </location>
</feature>
<feature type="transmembrane region" description="Helical" evidence="3">
    <location>
        <begin position="676"/>
        <end position="696"/>
    </location>
</feature>
<dbReference type="InterPro" id="IPR020846">
    <property type="entry name" value="MFS_dom"/>
</dbReference>
<feature type="compositionally biased region" description="Basic and acidic residues" evidence="2">
    <location>
        <begin position="45"/>
        <end position="78"/>
    </location>
</feature>
<dbReference type="InterPro" id="IPR050327">
    <property type="entry name" value="Proton-linked_MCT"/>
</dbReference>
<feature type="region of interest" description="Disordered" evidence="2">
    <location>
        <begin position="43"/>
        <end position="136"/>
    </location>
</feature>
<evidence type="ECO:0000256" key="1">
    <source>
        <dbReference type="ARBA" id="ARBA00004141"/>
    </source>
</evidence>
<keyword evidence="3" id="KW-0812">Transmembrane</keyword>
<protein>
    <recommendedName>
        <fullName evidence="4">Major facilitator superfamily (MFS) profile domain-containing protein</fullName>
    </recommendedName>
</protein>
<evidence type="ECO:0000313" key="6">
    <source>
        <dbReference type="Proteomes" id="UP001292094"/>
    </source>
</evidence>
<comment type="subcellular location">
    <subcellularLocation>
        <location evidence="1">Membrane</location>
        <topology evidence="1">Multi-pass membrane protein</topology>
    </subcellularLocation>
</comment>
<feature type="transmembrane region" description="Helical" evidence="3">
    <location>
        <begin position="241"/>
        <end position="260"/>
    </location>
</feature>
<feature type="transmembrane region" description="Helical" evidence="3">
    <location>
        <begin position="734"/>
        <end position="757"/>
    </location>
</feature>
<dbReference type="Pfam" id="PF07690">
    <property type="entry name" value="MFS_1"/>
    <property type="match status" value="2"/>
</dbReference>
<evidence type="ECO:0000256" key="3">
    <source>
        <dbReference type="SAM" id="Phobius"/>
    </source>
</evidence>
<feature type="transmembrane region" description="Helical" evidence="3">
    <location>
        <begin position="641"/>
        <end position="664"/>
    </location>
</feature>
<dbReference type="InterPro" id="IPR036259">
    <property type="entry name" value="MFS_trans_sf"/>
</dbReference>
<evidence type="ECO:0000256" key="2">
    <source>
        <dbReference type="SAM" id="MobiDB-lite"/>
    </source>
</evidence>
<dbReference type="PROSITE" id="PS50850">
    <property type="entry name" value="MFS"/>
    <property type="match status" value="1"/>
</dbReference>
<keyword evidence="3" id="KW-0472">Membrane</keyword>
<organism evidence="5 6">
    <name type="scientific">Petrolisthes manimaculis</name>
    <dbReference type="NCBI Taxonomy" id="1843537"/>
    <lineage>
        <taxon>Eukaryota</taxon>
        <taxon>Metazoa</taxon>
        <taxon>Ecdysozoa</taxon>
        <taxon>Arthropoda</taxon>
        <taxon>Crustacea</taxon>
        <taxon>Multicrustacea</taxon>
        <taxon>Malacostraca</taxon>
        <taxon>Eumalacostraca</taxon>
        <taxon>Eucarida</taxon>
        <taxon>Decapoda</taxon>
        <taxon>Pleocyemata</taxon>
        <taxon>Anomura</taxon>
        <taxon>Galatheoidea</taxon>
        <taxon>Porcellanidae</taxon>
        <taxon>Petrolisthes</taxon>
    </lineage>
</organism>
<dbReference type="InterPro" id="IPR011701">
    <property type="entry name" value="MFS"/>
</dbReference>
<feature type="domain" description="Major facilitator superfamily (MFS) profile" evidence="4">
    <location>
        <begin position="196"/>
        <end position="823"/>
    </location>
</feature>
<feature type="transmembrane region" description="Helical" evidence="3">
    <location>
        <begin position="195"/>
        <end position="221"/>
    </location>
</feature>
<comment type="caution">
    <text evidence="5">The sequence shown here is derived from an EMBL/GenBank/DDBJ whole genome shotgun (WGS) entry which is preliminary data.</text>
</comment>
<reference evidence="5" key="1">
    <citation type="submission" date="2023-11" db="EMBL/GenBank/DDBJ databases">
        <title>Genome assemblies of two species of porcelain crab, Petrolisthes cinctipes and Petrolisthes manimaculis (Anomura: Porcellanidae).</title>
        <authorList>
            <person name="Angst P."/>
        </authorList>
    </citation>
    <scope>NUCLEOTIDE SEQUENCE</scope>
    <source>
        <strain evidence="5">PB745_02</strain>
        <tissue evidence="5">Gill</tissue>
    </source>
</reference>
<evidence type="ECO:0000259" key="4">
    <source>
        <dbReference type="PROSITE" id="PS50850"/>
    </source>
</evidence>
<dbReference type="EMBL" id="JAWZYT010003007">
    <property type="protein sequence ID" value="KAK4300667.1"/>
    <property type="molecule type" value="Genomic_DNA"/>
</dbReference>